<evidence type="ECO:0000259" key="6">
    <source>
        <dbReference type="Pfam" id="PF14693"/>
    </source>
</evidence>
<dbReference type="InterPro" id="IPR020930">
    <property type="entry name" value="Ribosomal_uL5_bac-type"/>
</dbReference>
<dbReference type="InterPro" id="IPR001021">
    <property type="entry name" value="Ribosomal_bL25_long"/>
</dbReference>
<dbReference type="PANTHER" id="PTHR33284:SF1">
    <property type="entry name" value="RIBOSOMAL PROTEIN L25_GLN-TRNA SYNTHETASE, ANTI-CODON-BINDING DOMAIN-CONTAINING PROTEIN"/>
    <property type="match status" value="1"/>
</dbReference>
<evidence type="ECO:0000313" key="7">
    <source>
        <dbReference type="EMBL" id="OIQ82519.1"/>
    </source>
</evidence>
<dbReference type="InterPro" id="IPR037121">
    <property type="entry name" value="Ribosomal_bL25_C"/>
</dbReference>
<dbReference type="CDD" id="cd00495">
    <property type="entry name" value="Ribosomal_L25_TL5_CTC"/>
    <property type="match status" value="1"/>
</dbReference>
<organism evidence="7">
    <name type="scientific">mine drainage metagenome</name>
    <dbReference type="NCBI Taxonomy" id="410659"/>
    <lineage>
        <taxon>unclassified sequences</taxon>
        <taxon>metagenomes</taxon>
        <taxon>ecological metagenomes</taxon>
    </lineage>
</organism>
<dbReference type="InterPro" id="IPR029751">
    <property type="entry name" value="Ribosomal_L25_dom"/>
</dbReference>
<dbReference type="GO" id="GO:0003735">
    <property type="term" value="F:structural constituent of ribosome"/>
    <property type="evidence" value="ECO:0007669"/>
    <property type="project" value="InterPro"/>
</dbReference>
<dbReference type="HAMAP" id="MF_01334">
    <property type="entry name" value="Ribosomal_bL25_CTC"/>
    <property type="match status" value="1"/>
</dbReference>
<dbReference type="Gene3D" id="2.40.240.10">
    <property type="entry name" value="Ribosomal Protein L25, Chain P"/>
    <property type="match status" value="1"/>
</dbReference>
<dbReference type="GO" id="GO:0008097">
    <property type="term" value="F:5S rRNA binding"/>
    <property type="evidence" value="ECO:0007669"/>
    <property type="project" value="InterPro"/>
</dbReference>
<reference evidence="7" key="1">
    <citation type="submission" date="2016-10" db="EMBL/GenBank/DDBJ databases">
        <title>Sequence of Gallionella enrichment culture.</title>
        <authorList>
            <person name="Poehlein A."/>
            <person name="Muehling M."/>
            <person name="Daniel R."/>
        </authorList>
    </citation>
    <scope>NUCLEOTIDE SEQUENCE</scope>
</reference>
<keyword evidence="1" id="KW-0699">rRNA-binding</keyword>
<dbReference type="NCBIfam" id="TIGR00731">
    <property type="entry name" value="bL25_bact_ctc"/>
    <property type="match status" value="1"/>
</dbReference>
<evidence type="ECO:0000256" key="4">
    <source>
        <dbReference type="ARBA" id="ARBA00023274"/>
    </source>
</evidence>
<dbReference type="InterPro" id="IPR020056">
    <property type="entry name" value="Rbsml_bL25/Gln-tRNA_synth_N"/>
</dbReference>
<evidence type="ECO:0000259" key="5">
    <source>
        <dbReference type="Pfam" id="PF01386"/>
    </source>
</evidence>
<dbReference type="EMBL" id="MLJW01000795">
    <property type="protein sequence ID" value="OIQ82519.1"/>
    <property type="molecule type" value="Genomic_DNA"/>
</dbReference>
<dbReference type="GO" id="GO:0022625">
    <property type="term" value="C:cytosolic large ribosomal subunit"/>
    <property type="evidence" value="ECO:0007669"/>
    <property type="project" value="TreeGrafter"/>
</dbReference>
<dbReference type="PANTHER" id="PTHR33284">
    <property type="entry name" value="RIBOSOMAL PROTEIN L25/GLN-TRNA SYNTHETASE, ANTI-CODON-BINDING DOMAIN-CONTAINING PROTEIN"/>
    <property type="match status" value="1"/>
</dbReference>
<proteinExistence type="inferred from homology"/>
<evidence type="ECO:0000256" key="2">
    <source>
        <dbReference type="ARBA" id="ARBA00022884"/>
    </source>
</evidence>
<dbReference type="SUPFAM" id="SSF50715">
    <property type="entry name" value="Ribosomal protein L25-like"/>
    <property type="match status" value="1"/>
</dbReference>
<dbReference type="Gene3D" id="2.170.120.20">
    <property type="entry name" value="Ribosomal protein L25, beta domain"/>
    <property type="match status" value="1"/>
</dbReference>
<protein>
    <submittedName>
        <fullName evidence="7">50S ribosomal protein L25</fullName>
    </submittedName>
</protein>
<dbReference type="Pfam" id="PF14693">
    <property type="entry name" value="Ribosomal_TL5_C"/>
    <property type="match status" value="1"/>
</dbReference>
<feature type="domain" description="Large ribosomal subunit protein bL25 L25" evidence="5">
    <location>
        <begin position="6"/>
        <end position="90"/>
    </location>
</feature>
<dbReference type="AlphaFoldDB" id="A0A1J5QRK7"/>
<dbReference type="NCBIfam" id="NF004131">
    <property type="entry name" value="PRK05618.2-1"/>
    <property type="match status" value="1"/>
</dbReference>
<dbReference type="GO" id="GO:0006412">
    <property type="term" value="P:translation"/>
    <property type="evidence" value="ECO:0007669"/>
    <property type="project" value="InterPro"/>
</dbReference>
<evidence type="ECO:0000256" key="3">
    <source>
        <dbReference type="ARBA" id="ARBA00022980"/>
    </source>
</evidence>
<sequence>MSEVKLVATTRTDFGKGAARRTRRAGRIPAVLYGHGSDPLHGSLPGHETFLALKHANALYGVELEGKKILAIIKDVQREPVRQVIEHIDMQIVTSGETVSVEVPVTIVGESAPGTIHFVELQALNLEAEATHLPDHIEVSIEGLEAGVQIHAGDVVLPKGAVLGDDPTAVVVTIAVPQGEAEPTDEDAAV</sequence>
<accession>A0A1J5QRK7</accession>
<feature type="domain" description="Large ribosomal subunit protein bL25 beta" evidence="6">
    <location>
        <begin position="99"/>
        <end position="178"/>
    </location>
</feature>
<keyword evidence="4" id="KW-0687">Ribonucleoprotein</keyword>
<dbReference type="InterPro" id="IPR011035">
    <property type="entry name" value="Ribosomal_bL25/Gln-tRNA_synth"/>
</dbReference>
<keyword evidence="2" id="KW-0694">RNA-binding</keyword>
<comment type="caution">
    <text evidence="7">The sequence shown here is derived from an EMBL/GenBank/DDBJ whole genome shotgun (WGS) entry which is preliminary data.</text>
</comment>
<evidence type="ECO:0000256" key="1">
    <source>
        <dbReference type="ARBA" id="ARBA00022730"/>
    </source>
</evidence>
<gene>
    <name evidence="7" type="primary">rplY_12</name>
    <name evidence="7" type="ORF">GALL_356880</name>
</gene>
<dbReference type="InterPro" id="IPR020057">
    <property type="entry name" value="Ribosomal_bL25_b-dom"/>
</dbReference>
<dbReference type="Pfam" id="PF01386">
    <property type="entry name" value="Ribosomal_L25p"/>
    <property type="match status" value="1"/>
</dbReference>
<keyword evidence="3 7" id="KW-0689">Ribosomal protein</keyword>
<name>A0A1J5QRK7_9ZZZZ</name>